<gene>
    <name evidence="3" type="ORF">MPAN_003450</name>
</gene>
<sequence length="217" mass="25101">MEICYNKNGEIMKYIKDIQTHQIIIDKSIFIGILFPLYEIDDIKKNIAKAKEMFPKASHYCSASLFGEGLEHATSSDDGEPSRTAGIPILEVLRHHDVTNLLCVVVRFYGGTKLGAGGLIRAYSKATSEVLNIQKFYEKKEMKGFEIVFDYPLIQTMDQLIESITYVKEKMFLEHVTYQLYFKEKNVSIFDDIKHQFISIHPLDEKTLWIPYTTKKE</sequence>
<comment type="similarity">
    <text evidence="1">Belongs to the IMPACT family.</text>
</comment>
<dbReference type="InterPro" id="IPR020569">
    <property type="entry name" value="UPF0029_Impact_CS"/>
</dbReference>
<dbReference type="AlphaFoldDB" id="A0A7R7V6V6"/>
<proteinExistence type="inferred from homology"/>
<name>A0A7R7V6V6_9MOLU</name>
<evidence type="ECO:0000313" key="4">
    <source>
        <dbReference type="Proteomes" id="UP000620133"/>
    </source>
</evidence>
<protein>
    <submittedName>
        <fullName evidence="3">YigZ family protein</fullName>
    </submittedName>
</protein>
<dbReference type="EMBL" id="AP024412">
    <property type="protein sequence ID" value="BCR35452.1"/>
    <property type="molecule type" value="Genomic_DNA"/>
</dbReference>
<dbReference type="PANTHER" id="PTHR16301:SF20">
    <property type="entry name" value="IMPACT FAMILY MEMBER YIGZ"/>
    <property type="match status" value="1"/>
</dbReference>
<keyword evidence="4" id="KW-1185">Reference proteome</keyword>
<dbReference type="Gene3D" id="3.30.230.30">
    <property type="entry name" value="Impact, N-terminal domain"/>
    <property type="match status" value="1"/>
</dbReference>
<dbReference type="Pfam" id="PF01205">
    <property type="entry name" value="Impact_N"/>
    <property type="match status" value="1"/>
</dbReference>
<dbReference type="InterPro" id="IPR023582">
    <property type="entry name" value="Impact"/>
</dbReference>
<dbReference type="SUPFAM" id="SSF54211">
    <property type="entry name" value="Ribosomal protein S5 domain 2-like"/>
    <property type="match status" value="1"/>
</dbReference>
<dbReference type="InterPro" id="IPR001498">
    <property type="entry name" value="Impact_N"/>
</dbReference>
<evidence type="ECO:0000259" key="2">
    <source>
        <dbReference type="Pfam" id="PF01205"/>
    </source>
</evidence>
<dbReference type="GO" id="GO:0006446">
    <property type="term" value="P:regulation of translational initiation"/>
    <property type="evidence" value="ECO:0007669"/>
    <property type="project" value="TreeGrafter"/>
</dbReference>
<accession>A0A7R7V6V6</accession>
<evidence type="ECO:0000256" key="1">
    <source>
        <dbReference type="ARBA" id="ARBA00007665"/>
    </source>
</evidence>
<dbReference type="InterPro" id="IPR020568">
    <property type="entry name" value="Ribosomal_Su5_D2-typ_SF"/>
</dbReference>
<evidence type="ECO:0000313" key="3">
    <source>
        <dbReference type="EMBL" id="BCR35452.1"/>
    </source>
</evidence>
<dbReference type="PANTHER" id="PTHR16301">
    <property type="entry name" value="IMPACT-RELATED"/>
    <property type="match status" value="1"/>
</dbReference>
<dbReference type="GO" id="GO:0005737">
    <property type="term" value="C:cytoplasm"/>
    <property type="evidence" value="ECO:0007669"/>
    <property type="project" value="TreeGrafter"/>
</dbReference>
<organism evidence="3 4">
    <name type="scientific">Mariniplasma anaerobium</name>
    <dbReference type="NCBI Taxonomy" id="2735436"/>
    <lineage>
        <taxon>Bacteria</taxon>
        <taxon>Bacillati</taxon>
        <taxon>Mycoplasmatota</taxon>
        <taxon>Mollicutes</taxon>
        <taxon>Acholeplasmatales</taxon>
        <taxon>Acholeplasmataceae</taxon>
        <taxon>Mariniplasma</taxon>
    </lineage>
</organism>
<reference evidence="3" key="1">
    <citation type="submission" date="2021-01" db="EMBL/GenBank/DDBJ databases">
        <title>Draft genome sequence of Acholeplasmataceae bacterium strain Mahy22.</title>
        <authorList>
            <person name="Watanabe M."/>
            <person name="Kojima H."/>
            <person name="Fukui M."/>
        </authorList>
    </citation>
    <scope>NUCLEOTIDE SEQUENCE</scope>
    <source>
        <strain evidence="3">Mahy22</strain>
    </source>
</reference>
<feature type="domain" description="Impact N-terminal" evidence="2">
    <location>
        <begin position="27"/>
        <end position="131"/>
    </location>
</feature>
<dbReference type="InterPro" id="IPR036956">
    <property type="entry name" value="Impact_N_sf"/>
</dbReference>
<dbReference type="Proteomes" id="UP000620133">
    <property type="component" value="Chromosome"/>
</dbReference>
<dbReference type="PROSITE" id="PS00910">
    <property type="entry name" value="UPF0029"/>
    <property type="match status" value="1"/>
</dbReference>
<dbReference type="KEGG" id="manr:MPAN_003450"/>